<proteinExistence type="predicted"/>
<dbReference type="Pfam" id="PF12773">
    <property type="entry name" value="DZR"/>
    <property type="match status" value="1"/>
</dbReference>
<protein>
    <recommendedName>
        <fullName evidence="1">DZANK-type domain-containing protein</fullName>
    </recommendedName>
</protein>
<sequence length="113" mass="11668">MAGDDDDSNDSEVNMAECGACRAVIPIDSTSCPECSVSFSGVAEDDMGECGGCGTLVPIDSKSCSQCGVHFVLDDLTTALSIWMKDEGLSITELFGIVDADDDGSLTSSEVKA</sequence>
<dbReference type="PROSITE" id="PS00018">
    <property type="entry name" value="EF_HAND_1"/>
    <property type="match status" value="1"/>
</dbReference>
<organism evidence="2">
    <name type="scientific">marine metagenome</name>
    <dbReference type="NCBI Taxonomy" id="408172"/>
    <lineage>
        <taxon>unclassified sequences</taxon>
        <taxon>metagenomes</taxon>
        <taxon>ecological metagenomes</taxon>
    </lineage>
</organism>
<dbReference type="AlphaFoldDB" id="A0A382YHF5"/>
<dbReference type="InterPro" id="IPR018247">
    <property type="entry name" value="EF_Hand_1_Ca_BS"/>
</dbReference>
<evidence type="ECO:0000313" key="2">
    <source>
        <dbReference type="EMBL" id="SVD82732.1"/>
    </source>
</evidence>
<gene>
    <name evidence="2" type="ORF">METZ01_LOCUS435586</name>
</gene>
<feature type="domain" description="DZANK-type" evidence="1">
    <location>
        <begin position="18"/>
        <end position="68"/>
    </location>
</feature>
<dbReference type="EMBL" id="UINC01175874">
    <property type="protein sequence ID" value="SVD82732.1"/>
    <property type="molecule type" value="Genomic_DNA"/>
</dbReference>
<name>A0A382YHF5_9ZZZZ</name>
<reference evidence="2" key="1">
    <citation type="submission" date="2018-05" db="EMBL/GenBank/DDBJ databases">
        <authorList>
            <person name="Lanie J.A."/>
            <person name="Ng W.-L."/>
            <person name="Kazmierczak K.M."/>
            <person name="Andrzejewski T.M."/>
            <person name="Davidsen T.M."/>
            <person name="Wayne K.J."/>
            <person name="Tettelin H."/>
            <person name="Glass J.I."/>
            <person name="Rusch D."/>
            <person name="Podicherti R."/>
            <person name="Tsui H.-C.T."/>
            <person name="Winkler M.E."/>
        </authorList>
    </citation>
    <scope>NUCLEOTIDE SEQUENCE</scope>
</reference>
<feature type="non-terminal residue" evidence="2">
    <location>
        <position position="113"/>
    </location>
</feature>
<accession>A0A382YHF5</accession>
<evidence type="ECO:0000259" key="1">
    <source>
        <dbReference type="Pfam" id="PF12773"/>
    </source>
</evidence>
<dbReference type="InterPro" id="IPR025874">
    <property type="entry name" value="DZR"/>
</dbReference>